<evidence type="ECO:0000313" key="2">
    <source>
        <dbReference type="Proteomes" id="UP000187367"/>
    </source>
</evidence>
<keyword evidence="2" id="KW-1185">Reference proteome</keyword>
<accession>A0A1R1Q749</accession>
<comment type="caution">
    <text evidence="1">The sequence shown here is derived from an EMBL/GenBank/DDBJ whole genome shotgun (WGS) entry which is preliminary data.</text>
</comment>
<dbReference type="EMBL" id="MTJL01000067">
    <property type="protein sequence ID" value="OMH97969.1"/>
    <property type="molecule type" value="Genomic_DNA"/>
</dbReference>
<dbReference type="OrthoDB" id="2936308at2"/>
<reference evidence="1 2" key="1">
    <citation type="submission" date="2017-01" db="EMBL/GenBank/DDBJ databases">
        <title>Bacillus phylogenomics.</title>
        <authorList>
            <person name="Dunlap C."/>
        </authorList>
    </citation>
    <scope>NUCLEOTIDE SEQUENCE [LARGE SCALE GENOMIC DNA]</scope>
    <source>
        <strain evidence="1 2">NRRL B-41282</strain>
    </source>
</reference>
<proteinExistence type="predicted"/>
<sequence length="76" mass="8337">MLTLLGKFVLLFILCCLSFSIWKMAFYVIAKQLIGKTADRTALNWILHVLVKNGAKINGEDCFTMAVAGALSAICI</sequence>
<dbReference type="RefSeq" id="WP_076762735.1">
    <property type="nucleotide sequence ID" value="NZ_CP133085.1"/>
</dbReference>
<dbReference type="AlphaFoldDB" id="A0A1R1RM30"/>
<evidence type="ECO:0000313" key="1">
    <source>
        <dbReference type="EMBL" id="OMH97969.1"/>
    </source>
</evidence>
<dbReference type="GeneID" id="92788498"/>
<organism evidence="1 2">
    <name type="scientific">Bacillus swezeyi</name>
    <dbReference type="NCBI Taxonomy" id="1925020"/>
    <lineage>
        <taxon>Bacteria</taxon>
        <taxon>Bacillati</taxon>
        <taxon>Bacillota</taxon>
        <taxon>Bacilli</taxon>
        <taxon>Bacillales</taxon>
        <taxon>Bacillaceae</taxon>
        <taxon>Bacillus</taxon>
    </lineage>
</organism>
<accession>A0A1R1RM30</accession>
<gene>
    <name evidence="1" type="ORF">BW143_22260</name>
</gene>
<name>A0A1R1RM30_9BACI</name>
<protein>
    <submittedName>
        <fullName evidence="1">Uncharacterized protein</fullName>
    </submittedName>
</protein>
<dbReference type="Proteomes" id="UP000187367">
    <property type="component" value="Unassembled WGS sequence"/>
</dbReference>